<evidence type="ECO:0000313" key="2">
    <source>
        <dbReference type="WBParaSite" id="SPAL_0000417300.1"/>
    </source>
</evidence>
<dbReference type="WBParaSite" id="SPAL_0000417300.1">
    <property type="protein sequence ID" value="SPAL_0000417300.1"/>
    <property type="gene ID" value="SPAL_0000417300"/>
</dbReference>
<reference evidence="2" key="1">
    <citation type="submission" date="2017-02" db="UniProtKB">
        <authorList>
            <consortium name="WormBaseParasite"/>
        </authorList>
    </citation>
    <scope>IDENTIFICATION</scope>
</reference>
<name>A0A0N5BDU5_STREA</name>
<dbReference type="Proteomes" id="UP000046392">
    <property type="component" value="Unplaced"/>
</dbReference>
<keyword evidence="1" id="KW-1185">Reference proteome</keyword>
<proteinExistence type="predicted"/>
<sequence length="109" mass="12715">MSSGDPGPRIKSLKDYNGRTRYSIYLLNQLNRLKVPVEDHVNHILSYQDEDTTDVEDFCEKRQPHTVKPFILRVTEVMEARRLPDELPNSYYNRLLSILAFGDMKEATT</sequence>
<organism evidence="1 2">
    <name type="scientific">Strongyloides papillosus</name>
    <name type="common">Intestinal threadworm</name>
    <dbReference type="NCBI Taxonomy" id="174720"/>
    <lineage>
        <taxon>Eukaryota</taxon>
        <taxon>Metazoa</taxon>
        <taxon>Ecdysozoa</taxon>
        <taxon>Nematoda</taxon>
        <taxon>Chromadorea</taxon>
        <taxon>Rhabditida</taxon>
        <taxon>Tylenchina</taxon>
        <taxon>Panagrolaimomorpha</taxon>
        <taxon>Strongyloidoidea</taxon>
        <taxon>Strongyloididae</taxon>
        <taxon>Strongyloides</taxon>
    </lineage>
</organism>
<dbReference type="AlphaFoldDB" id="A0A0N5BDU5"/>
<evidence type="ECO:0000313" key="1">
    <source>
        <dbReference type="Proteomes" id="UP000046392"/>
    </source>
</evidence>
<protein>
    <submittedName>
        <fullName evidence="2">CARD domain-containing protein</fullName>
    </submittedName>
</protein>
<accession>A0A0N5BDU5</accession>